<dbReference type="KEGG" id="ccm:Ccan_08040"/>
<feature type="transmembrane region" description="Helical" evidence="1">
    <location>
        <begin position="28"/>
        <end position="48"/>
    </location>
</feature>
<accession>F9YTY8</accession>
<evidence type="ECO:0000313" key="3">
    <source>
        <dbReference type="Proteomes" id="UP000008895"/>
    </source>
</evidence>
<dbReference type="AlphaFoldDB" id="F9YTY8"/>
<keyword evidence="1" id="KW-0472">Membrane</keyword>
<dbReference type="EMBL" id="CP002113">
    <property type="protein sequence ID" value="AEK22922.1"/>
    <property type="molecule type" value="Genomic_DNA"/>
</dbReference>
<name>F9YTY8_CAPCC</name>
<evidence type="ECO:0000313" key="2">
    <source>
        <dbReference type="EMBL" id="AEK22922.1"/>
    </source>
</evidence>
<keyword evidence="1" id="KW-0812">Transmembrane</keyword>
<keyword evidence="1" id="KW-1133">Transmembrane helix</keyword>
<protein>
    <submittedName>
        <fullName evidence="2">Uncharacterized protein</fullName>
    </submittedName>
</protein>
<dbReference type="Proteomes" id="UP000008895">
    <property type="component" value="Chromosome"/>
</dbReference>
<reference evidence="2 3" key="1">
    <citation type="journal article" date="2011" name="J. Bacteriol.">
        <title>Complete genome sequence of the dog commensal and human pathogen Capnocytophaga canimorsus strain 5.</title>
        <authorList>
            <person name="Manfredi P."/>
            <person name="Pagni M."/>
            <person name="Cornelis G.R."/>
        </authorList>
    </citation>
    <scope>NUCLEOTIDE SEQUENCE [LARGE SCALE GENOMIC DNA]</scope>
    <source>
        <strain evidence="3">5</strain>
    </source>
</reference>
<sequence>MVNVAVERDNSAKILVKKTKNRVVFAKIFDKTSFALAILVLYTIDITIKKKKS</sequence>
<dbReference type="STRING" id="860228.Ccan_08040"/>
<dbReference type="HOGENOM" id="CLU_3059704_0_0_10"/>
<gene>
    <name evidence="2" type="ordered locus">Ccan_08040</name>
</gene>
<proteinExistence type="predicted"/>
<organism evidence="2 3">
    <name type="scientific">Capnocytophaga canimorsus (strain 5)</name>
    <dbReference type="NCBI Taxonomy" id="860228"/>
    <lineage>
        <taxon>Bacteria</taxon>
        <taxon>Pseudomonadati</taxon>
        <taxon>Bacteroidota</taxon>
        <taxon>Flavobacteriia</taxon>
        <taxon>Flavobacteriales</taxon>
        <taxon>Flavobacteriaceae</taxon>
        <taxon>Capnocytophaga</taxon>
    </lineage>
</organism>
<evidence type="ECO:0000256" key="1">
    <source>
        <dbReference type="SAM" id="Phobius"/>
    </source>
</evidence>
<keyword evidence="3" id="KW-1185">Reference proteome</keyword>